<dbReference type="Proteomes" id="UP001174839">
    <property type="component" value="Unassembled WGS sequence"/>
</dbReference>
<dbReference type="InterPro" id="IPR013520">
    <property type="entry name" value="Ribonucl_H"/>
</dbReference>
<dbReference type="Gene3D" id="3.30.420.10">
    <property type="entry name" value="Ribonuclease H-like superfamily/Ribonuclease H"/>
    <property type="match status" value="1"/>
</dbReference>
<proteinExistence type="predicted"/>
<reference evidence="2" key="1">
    <citation type="submission" date="2023-06" db="EMBL/GenBank/DDBJ databases">
        <title>Robiginitalea aurantiacus sp. nov. and Algoriphagus sediminis sp. nov., isolated from coastal sediment.</title>
        <authorList>
            <person name="Zhou Z.Y."/>
            <person name="An J."/>
            <person name="Jia Y.W."/>
            <person name="Du Z.J."/>
        </authorList>
    </citation>
    <scope>NUCLEOTIDE SEQUENCE</scope>
    <source>
        <strain evidence="2">M39</strain>
    </source>
</reference>
<accession>A0ABT7WH77</accession>
<name>A0ABT7WH77_9FLAO</name>
<keyword evidence="3" id="KW-1185">Reference proteome</keyword>
<evidence type="ECO:0000259" key="1">
    <source>
        <dbReference type="SMART" id="SM00479"/>
    </source>
</evidence>
<dbReference type="EMBL" id="JAUDUY010000006">
    <property type="protein sequence ID" value="MDM9632213.1"/>
    <property type="molecule type" value="Genomic_DNA"/>
</dbReference>
<dbReference type="Pfam" id="PF00929">
    <property type="entry name" value="RNase_T"/>
    <property type="match status" value="1"/>
</dbReference>
<dbReference type="InterPro" id="IPR036397">
    <property type="entry name" value="RNaseH_sf"/>
</dbReference>
<keyword evidence="2" id="KW-0378">Hydrolase</keyword>
<sequence>MILGKSFDLRRVFAGSGRVSDTPVTDVSFAVIDSETTGLDPLQDRILSLGGLKIKDNRIKVSETLELFLAQDHFDARSVPIHGIMREGPNKRISEKEALVQLRDYVGDAILVGHHIGFDLEMIRRAQQRHQLPYFTNIALDTGLLYRKTLLKSPLVPKKQHYSLDELAEKYNISCKDRHTALGDAYITALAFLQILSQLQEKRDLTLKALIRMGT</sequence>
<dbReference type="InterPro" id="IPR012337">
    <property type="entry name" value="RNaseH-like_sf"/>
</dbReference>
<gene>
    <name evidence="2" type="ORF">QU605_12070</name>
</gene>
<comment type="caution">
    <text evidence="2">The sequence shown here is derived from an EMBL/GenBank/DDBJ whole genome shotgun (WGS) entry which is preliminary data.</text>
</comment>
<dbReference type="RefSeq" id="WP_289725578.1">
    <property type="nucleotide sequence ID" value="NZ_JAUDUY010000006.1"/>
</dbReference>
<evidence type="ECO:0000313" key="2">
    <source>
        <dbReference type="EMBL" id="MDM9632213.1"/>
    </source>
</evidence>
<keyword evidence="2" id="KW-0269">Exonuclease</keyword>
<dbReference type="SUPFAM" id="SSF53098">
    <property type="entry name" value="Ribonuclease H-like"/>
    <property type="match status" value="1"/>
</dbReference>
<dbReference type="SMART" id="SM00479">
    <property type="entry name" value="EXOIII"/>
    <property type="match status" value="1"/>
</dbReference>
<protein>
    <submittedName>
        <fullName evidence="2">3'-5' exonuclease</fullName>
    </submittedName>
</protein>
<dbReference type="PANTHER" id="PTHR30231:SF41">
    <property type="entry name" value="DNA POLYMERASE III SUBUNIT EPSILON"/>
    <property type="match status" value="1"/>
</dbReference>
<keyword evidence="2" id="KW-0540">Nuclease</keyword>
<dbReference type="CDD" id="cd06127">
    <property type="entry name" value="DEDDh"/>
    <property type="match status" value="1"/>
</dbReference>
<dbReference type="GO" id="GO:0004527">
    <property type="term" value="F:exonuclease activity"/>
    <property type="evidence" value="ECO:0007669"/>
    <property type="project" value="UniProtKB-KW"/>
</dbReference>
<organism evidence="2 3">
    <name type="scientific">Robiginitalea aurantiaca</name>
    <dbReference type="NCBI Taxonomy" id="3056915"/>
    <lineage>
        <taxon>Bacteria</taxon>
        <taxon>Pseudomonadati</taxon>
        <taxon>Bacteroidota</taxon>
        <taxon>Flavobacteriia</taxon>
        <taxon>Flavobacteriales</taxon>
        <taxon>Flavobacteriaceae</taxon>
        <taxon>Robiginitalea</taxon>
    </lineage>
</organism>
<evidence type="ECO:0000313" key="3">
    <source>
        <dbReference type="Proteomes" id="UP001174839"/>
    </source>
</evidence>
<feature type="domain" description="Exonuclease" evidence="1">
    <location>
        <begin position="28"/>
        <end position="201"/>
    </location>
</feature>
<dbReference type="PANTHER" id="PTHR30231">
    <property type="entry name" value="DNA POLYMERASE III SUBUNIT EPSILON"/>
    <property type="match status" value="1"/>
</dbReference>